<protein>
    <submittedName>
        <fullName evidence="1">Parallel beta-helix repeat-containing ricin B lectin domain protein</fullName>
    </submittedName>
</protein>
<dbReference type="STRING" id="279113.CPter91_0349"/>
<evidence type="ECO:0000313" key="1">
    <source>
        <dbReference type="EMBL" id="AMP02748.1"/>
    </source>
</evidence>
<dbReference type="PATRIC" id="fig|279113.9.peg.354"/>
<proteinExistence type="predicted"/>
<dbReference type="GO" id="GO:0030246">
    <property type="term" value="F:carbohydrate binding"/>
    <property type="evidence" value="ECO:0007669"/>
    <property type="project" value="UniProtKB-KW"/>
</dbReference>
<name>A0A127PY76_9BURK</name>
<dbReference type="EMBL" id="CP013234">
    <property type="protein sequence ID" value="AMP02748.1"/>
    <property type="molecule type" value="Genomic_DNA"/>
</dbReference>
<dbReference type="KEGG" id="cpra:CPter91_0349"/>
<sequence>MWTWFELGLLAPVNKWQDEVTAVNQVDLLTKYLNDYRFFLQKIGSSHDMIDLEPDFFGFARGYGPLDQDPAQVTAANPTDCGDQANTVAGLAHCLIAMARKYAPNTAVGLHLTCWDWPGNVDKCAKDYLTLGGKGADFLVGEVESTDAGLNAKLGNGNSFWSDQKWAAQLAYWKQMAEAVGHPIVVWQIPIGNMAENNTDYHYQDDKVDWLFSHMDQVASAHVAALMFGQGSDLSTTAETDGGNLFAKTAAYRNAGGTPLK</sequence>
<organism evidence="1 2">
    <name type="scientific">Collimonas pratensis</name>
    <dbReference type="NCBI Taxonomy" id="279113"/>
    <lineage>
        <taxon>Bacteria</taxon>
        <taxon>Pseudomonadati</taxon>
        <taxon>Pseudomonadota</taxon>
        <taxon>Betaproteobacteria</taxon>
        <taxon>Burkholderiales</taxon>
        <taxon>Oxalobacteraceae</taxon>
        <taxon>Collimonas</taxon>
    </lineage>
</organism>
<reference evidence="1 2" key="1">
    <citation type="submission" date="2015-11" db="EMBL/GenBank/DDBJ databases">
        <title>Exploring the genomic traits of fungus-feeding bacterial genus Collimonas.</title>
        <authorList>
            <person name="Song C."/>
            <person name="Schmidt R."/>
            <person name="de Jager V."/>
            <person name="Krzyzanowska D."/>
            <person name="Jongedijk E."/>
            <person name="Cankar K."/>
            <person name="Beekwilder J."/>
            <person name="van Veen A."/>
            <person name="de Boer W."/>
            <person name="van Veen J.A."/>
            <person name="Garbeva P."/>
        </authorList>
    </citation>
    <scope>NUCLEOTIDE SEQUENCE [LARGE SCALE GENOMIC DNA]</scope>
    <source>
        <strain evidence="1 2">Ter91</strain>
    </source>
</reference>
<accession>A0A127PY76</accession>
<dbReference type="Proteomes" id="UP000074561">
    <property type="component" value="Chromosome"/>
</dbReference>
<evidence type="ECO:0000313" key="2">
    <source>
        <dbReference type="Proteomes" id="UP000074561"/>
    </source>
</evidence>
<dbReference type="AlphaFoldDB" id="A0A127PY76"/>
<gene>
    <name evidence="1" type="ORF">CPter91_0349</name>
</gene>
<keyword evidence="1" id="KW-0430">Lectin</keyword>